<gene>
    <name evidence="2" type="ORF">CQW23_21486</name>
</gene>
<organism evidence="2 3">
    <name type="scientific">Capsicum baccatum</name>
    <name type="common">Peruvian pepper</name>
    <dbReference type="NCBI Taxonomy" id="33114"/>
    <lineage>
        <taxon>Eukaryota</taxon>
        <taxon>Viridiplantae</taxon>
        <taxon>Streptophyta</taxon>
        <taxon>Embryophyta</taxon>
        <taxon>Tracheophyta</taxon>
        <taxon>Spermatophyta</taxon>
        <taxon>Magnoliopsida</taxon>
        <taxon>eudicotyledons</taxon>
        <taxon>Gunneridae</taxon>
        <taxon>Pentapetalae</taxon>
        <taxon>asterids</taxon>
        <taxon>lamiids</taxon>
        <taxon>Solanales</taxon>
        <taxon>Solanaceae</taxon>
        <taxon>Solanoideae</taxon>
        <taxon>Capsiceae</taxon>
        <taxon>Capsicum</taxon>
    </lineage>
</organism>
<accession>A0A2G2VY96</accession>
<protein>
    <recommendedName>
        <fullName evidence="4">Short-chain dehydrogenase TIC 32, chloroplastic</fullName>
    </recommendedName>
</protein>
<dbReference type="AlphaFoldDB" id="A0A2G2VY96"/>
<feature type="coiled-coil region" evidence="1">
    <location>
        <begin position="46"/>
        <end position="73"/>
    </location>
</feature>
<dbReference type="Proteomes" id="UP000224567">
    <property type="component" value="Unassembled WGS sequence"/>
</dbReference>
<dbReference type="InterPro" id="IPR055280">
    <property type="entry name" value="TIC32"/>
</dbReference>
<dbReference type="InterPro" id="IPR002347">
    <property type="entry name" value="SDR_fam"/>
</dbReference>
<dbReference type="STRING" id="33114.A0A2G2VY96"/>
<reference evidence="3" key="2">
    <citation type="journal article" date="2017" name="J. Anim. Genet.">
        <title>Multiple reference genome sequences of hot pepper reveal the massive evolution of plant disease resistance genes by retroduplication.</title>
        <authorList>
            <person name="Kim S."/>
            <person name="Park J."/>
            <person name="Yeom S.-I."/>
            <person name="Kim Y.-M."/>
            <person name="Seo E."/>
            <person name="Kim K.-T."/>
            <person name="Kim M.-S."/>
            <person name="Lee J.M."/>
            <person name="Cheong K."/>
            <person name="Shin H.-S."/>
            <person name="Kim S.-B."/>
            <person name="Han K."/>
            <person name="Lee J."/>
            <person name="Park M."/>
            <person name="Lee H.-A."/>
            <person name="Lee H.-Y."/>
            <person name="Lee Y."/>
            <person name="Oh S."/>
            <person name="Lee J.H."/>
            <person name="Choi E."/>
            <person name="Choi E."/>
            <person name="Lee S.E."/>
            <person name="Jeon J."/>
            <person name="Kim H."/>
            <person name="Choi G."/>
            <person name="Song H."/>
            <person name="Lee J."/>
            <person name="Lee S.-C."/>
            <person name="Kwon J.-K."/>
            <person name="Lee H.-Y."/>
            <person name="Koo N."/>
            <person name="Hong Y."/>
            <person name="Kim R.W."/>
            <person name="Kang W.-H."/>
            <person name="Huh J.H."/>
            <person name="Kang B.-C."/>
            <person name="Yang T.-J."/>
            <person name="Lee Y.-H."/>
            <person name="Bennetzen J.L."/>
            <person name="Choi D."/>
        </authorList>
    </citation>
    <scope>NUCLEOTIDE SEQUENCE [LARGE SCALE GENOMIC DNA]</scope>
    <source>
        <strain evidence="3">cv. PBC81</strain>
    </source>
</reference>
<evidence type="ECO:0000313" key="3">
    <source>
        <dbReference type="Proteomes" id="UP000224567"/>
    </source>
</evidence>
<dbReference type="SUPFAM" id="SSF51735">
    <property type="entry name" value="NAD(P)-binding Rossmann-fold domains"/>
    <property type="match status" value="1"/>
</dbReference>
<dbReference type="OrthoDB" id="191139at2759"/>
<dbReference type="PANTHER" id="PTHR48476">
    <property type="entry name" value="SHORT-CHAIN DEHYDROGENASE TIC 32, CHLOROPLASTIC-LIKE"/>
    <property type="match status" value="1"/>
</dbReference>
<dbReference type="Gene3D" id="3.40.50.720">
    <property type="entry name" value="NAD(P)-binding Rossmann-like Domain"/>
    <property type="match status" value="1"/>
</dbReference>
<dbReference type="InterPro" id="IPR036291">
    <property type="entry name" value="NAD(P)-bd_dom_sf"/>
</dbReference>
<dbReference type="EMBL" id="MLFT02000009">
    <property type="protein sequence ID" value="PHT37913.1"/>
    <property type="molecule type" value="Genomic_DNA"/>
</dbReference>
<dbReference type="Pfam" id="PF00106">
    <property type="entry name" value="adh_short"/>
    <property type="match status" value="1"/>
</dbReference>
<evidence type="ECO:0000256" key="1">
    <source>
        <dbReference type="SAM" id="Coils"/>
    </source>
</evidence>
<keyword evidence="3" id="KW-1185">Reference proteome</keyword>
<evidence type="ECO:0000313" key="2">
    <source>
        <dbReference type="EMBL" id="PHT37913.1"/>
    </source>
</evidence>
<proteinExistence type="predicted"/>
<comment type="caution">
    <text evidence="2">The sequence shown here is derived from an EMBL/GenBank/DDBJ whole genome shotgun (WGS) entry which is preliminary data.</text>
</comment>
<evidence type="ECO:0008006" key="4">
    <source>
        <dbReference type="Google" id="ProtNLM"/>
    </source>
</evidence>
<keyword evidence="1" id="KW-0175">Coiled coil</keyword>
<name>A0A2G2VY96_CAPBA</name>
<reference evidence="2 3" key="1">
    <citation type="journal article" date="2017" name="Genome Biol.">
        <title>New reference genome sequences of hot pepper reveal the massive evolution of plant disease-resistance genes by retroduplication.</title>
        <authorList>
            <person name="Kim S."/>
            <person name="Park J."/>
            <person name="Yeom S.I."/>
            <person name="Kim Y.M."/>
            <person name="Seo E."/>
            <person name="Kim K.T."/>
            <person name="Kim M.S."/>
            <person name="Lee J.M."/>
            <person name="Cheong K."/>
            <person name="Shin H.S."/>
            <person name="Kim S.B."/>
            <person name="Han K."/>
            <person name="Lee J."/>
            <person name="Park M."/>
            <person name="Lee H.A."/>
            <person name="Lee H.Y."/>
            <person name="Lee Y."/>
            <person name="Oh S."/>
            <person name="Lee J.H."/>
            <person name="Choi E."/>
            <person name="Choi E."/>
            <person name="Lee S.E."/>
            <person name="Jeon J."/>
            <person name="Kim H."/>
            <person name="Choi G."/>
            <person name="Song H."/>
            <person name="Lee J."/>
            <person name="Lee S.C."/>
            <person name="Kwon J.K."/>
            <person name="Lee H.Y."/>
            <person name="Koo N."/>
            <person name="Hong Y."/>
            <person name="Kim R.W."/>
            <person name="Kang W.H."/>
            <person name="Huh J.H."/>
            <person name="Kang B.C."/>
            <person name="Yang T.J."/>
            <person name="Lee Y.H."/>
            <person name="Bennetzen J.L."/>
            <person name="Choi D."/>
        </authorList>
    </citation>
    <scope>NUCLEOTIDE SEQUENCE [LARGE SCALE GENOMIC DNA]</scope>
    <source>
        <strain evidence="3">cv. PBC81</strain>
    </source>
</reference>
<dbReference type="PANTHER" id="PTHR48476:SF1">
    <property type="entry name" value="SHORT-CHAIN DEHYDROGENASE TIC 32, CHLOROPLASTIC-LIKE"/>
    <property type="match status" value="1"/>
</dbReference>
<sequence>MWYFPETTCHRRIDIDDCGPEAEYGPSLLVHSTTTLPDMADPDSYKKIYIESFRELQRKCDELQRDLTDFRARLRRVLLLADENYPSDNKMWDVAILRDAVWELQTQVHDLQWELTAVRGVKMLRMITGRPGPSGFVSASTADGSHLTAIVTAGNMEAANEAKQYILKDNKDARVDIEKLDLSKIRSVEAFADSFKALNLPLSILINNAGVMFCPFQLSEDGIEIQFATNHIGHFHLTNLLIDKMKETAKSTGIQGRIVNVPSLVYQVTYKGGIQLDKINDKNSHRDERAYGQSKLTNFLHSNELSRRLQLQRLDKLYAVPEKLNLERNAIHTYENCYRNVLFELSFTTSA</sequence>